<keyword evidence="2" id="KW-0119">Carbohydrate metabolism</keyword>
<evidence type="ECO:0000256" key="2">
    <source>
        <dbReference type="ARBA" id="ARBA00022526"/>
    </source>
</evidence>
<comment type="similarity">
    <text evidence="1">Belongs to the cycloisomerase 2 family.</text>
</comment>
<keyword evidence="2" id="KW-0313">Glucose metabolism</keyword>
<dbReference type="InterPro" id="IPR050282">
    <property type="entry name" value="Cycloisomerase_2"/>
</dbReference>
<keyword evidence="3" id="KW-0378">Hydrolase</keyword>
<evidence type="ECO:0000256" key="1">
    <source>
        <dbReference type="ARBA" id="ARBA00005564"/>
    </source>
</evidence>
<dbReference type="InterPro" id="IPR015943">
    <property type="entry name" value="WD40/YVTN_repeat-like_dom_sf"/>
</dbReference>
<sequence length="354" mass="39211">MLMLIHSLISLFVSPADTLLVGSYTHQGNPGIELIDTKTKRVLERMEVPQASYQLITPDQQYLYSVSELVSHAGAVHGFKKSESGKWEKTGQQLTEGDAPCHITYRKKSQTIYTANYMGGSVSVFQTTQGKIAPLAQKITFSGRGKFPQQSSPHAHMVVLSQDEEAVHISDLGADRIYHYRLRPDGLMEGKLNYTQLPDGTGPRHFVFSADEKFVYIVGELSGTVDVYATQDGNWTPVKRETIDFSKGDGPKASADIHISPDGKWLLASNRITQNSLVVFKIESSGKLTFSREVGVGKVPRNFQFDASGKKLFVACKDENRIQQFSFNPATGELSDLKDDIQIDSPVALLDVRH</sequence>
<dbReference type="GO" id="GO:0016787">
    <property type="term" value="F:hydrolase activity"/>
    <property type="evidence" value="ECO:0007669"/>
    <property type="project" value="UniProtKB-KW"/>
</dbReference>
<accession>A0ABU3TS36</accession>
<comment type="caution">
    <text evidence="3">The sequence shown here is derived from an EMBL/GenBank/DDBJ whole genome shotgun (WGS) entry which is preliminary data.</text>
</comment>
<name>A0ABU3TS36_9BACT</name>
<dbReference type="RefSeq" id="WP_316070507.1">
    <property type="nucleotide sequence ID" value="NZ_JAVNWW010000002.1"/>
</dbReference>
<dbReference type="Proteomes" id="UP001249959">
    <property type="component" value="Unassembled WGS sequence"/>
</dbReference>
<dbReference type="Gene3D" id="2.130.10.10">
    <property type="entry name" value="YVTN repeat-like/Quinoprotein amine dehydrogenase"/>
    <property type="match status" value="1"/>
</dbReference>
<evidence type="ECO:0000313" key="4">
    <source>
        <dbReference type="Proteomes" id="UP001249959"/>
    </source>
</evidence>
<protein>
    <submittedName>
        <fullName evidence="3">Lactonase family protein</fullName>
        <ecNumber evidence="3">3.1.1.-</ecNumber>
    </submittedName>
</protein>
<reference evidence="3 4" key="1">
    <citation type="submission" date="2023-09" db="EMBL/GenBank/DDBJ databases">
        <title>Aquirufa genomes.</title>
        <authorList>
            <person name="Pitt A."/>
        </authorList>
    </citation>
    <scope>NUCLEOTIDE SEQUENCE [LARGE SCALE GENOMIC DNA]</scope>
    <source>
        <strain evidence="3 4">LEOWEIH-7C</strain>
    </source>
</reference>
<evidence type="ECO:0000313" key="3">
    <source>
        <dbReference type="EMBL" id="MDU0808667.1"/>
    </source>
</evidence>
<keyword evidence="4" id="KW-1185">Reference proteome</keyword>
<proteinExistence type="inferred from homology"/>
<gene>
    <name evidence="3" type="ORF">PQG45_06445</name>
</gene>
<organism evidence="3 4">
    <name type="scientific">Aquirufa regiilacus</name>
    <dbReference type="NCBI Taxonomy" id="3024868"/>
    <lineage>
        <taxon>Bacteria</taxon>
        <taxon>Pseudomonadati</taxon>
        <taxon>Bacteroidota</taxon>
        <taxon>Cytophagia</taxon>
        <taxon>Cytophagales</taxon>
        <taxon>Flectobacillaceae</taxon>
        <taxon>Aquirufa</taxon>
    </lineage>
</organism>
<dbReference type="EC" id="3.1.1.-" evidence="3"/>
<dbReference type="InterPro" id="IPR019405">
    <property type="entry name" value="Lactonase_7-beta_prop"/>
</dbReference>
<dbReference type="InterPro" id="IPR011048">
    <property type="entry name" value="Haem_d1_sf"/>
</dbReference>
<dbReference type="Pfam" id="PF10282">
    <property type="entry name" value="Lactonase"/>
    <property type="match status" value="1"/>
</dbReference>
<dbReference type="PANTHER" id="PTHR30344">
    <property type="entry name" value="6-PHOSPHOGLUCONOLACTONASE-RELATED"/>
    <property type="match status" value="1"/>
</dbReference>
<dbReference type="SUPFAM" id="SSF51004">
    <property type="entry name" value="C-terminal (heme d1) domain of cytochrome cd1-nitrite reductase"/>
    <property type="match status" value="1"/>
</dbReference>
<dbReference type="PANTHER" id="PTHR30344:SF1">
    <property type="entry name" value="6-PHOSPHOGLUCONOLACTONASE"/>
    <property type="match status" value="1"/>
</dbReference>
<dbReference type="EMBL" id="JAVNWW010000002">
    <property type="protein sequence ID" value="MDU0808667.1"/>
    <property type="molecule type" value="Genomic_DNA"/>
</dbReference>